<evidence type="ECO:0000313" key="10">
    <source>
        <dbReference type="EMBL" id="RSH95189.1"/>
    </source>
</evidence>
<keyword evidence="8" id="KW-0926">Vacuole</keyword>
<dbReference type="EMBL" id="RSCD01000001">
    <property type="protein sequence ID" value="RSH95189.1"/>
    <property type="molecule type" value="Genomic_DNA"/>
</dbReference>
<feature type="transmembrane region" description="Helical" evidence="8">
    <location>
        <begin position="100"/>
        <end position="119"/>
    </location>
</feature>
<feature type="region of interest" description="Disordered" evidence="9">
    <location>
        <begin position="293"/>
        <end position="344"/>
    </location>
</feature>
<dbReference type="AlphaFoldDB" id="A0A427YVW0"/>
<dbReference type="PRINTS" id="PR01315">
    <property type="entry name" value="BATTENIN"/>
</dbReference>
<keyword evidence="6 8" id="KW-1133">Transmembrane helix</keyword>
<dbReference type="PANTHER" id="PTHR10981">
    <property type="entry name" value="BATTENIN"/>
    <property type="match status" value="1"/>
</dbReference>
<dbReference type="InterPro" id="IPR003492">
    <property type="entry name" value="Battenin_disease_Cln3"/>
</dbReference>
<name>A0A427YVW0_9TREE</name>
<dbReference type="Proteomes" id="UP000279259">
    <property type="component" value="Unassembled WGS sequence"/>
</dbReference>
<evidence type="ECO:0000256" key="4">
    <source>
        <dbReference type="ARBA" id="ARBA00022692"/>
    </source>
</evidence>
<dbReference type="PANTHER" id="PTHR10981:SF0">
    <property type="entry name" value="BATTENIN"/>
    <property type="match status" value="1"/>
</dbReference>
<evidence type="ECO:0000256" key="7">
    <source>
        <dbReference type="ARBA" id="ARBA00023136"/>
    </source>
</evidence>
<dbReference type="Pfam" id="PF02487">
    <property type="entry name" value="CLN3"/>
    <property type="match status" value="3"/>
</dbReference>
<feature type="transmembrane region" description="Helical" evidence="8">
    <location>
        <begin position="231"/>
        <end position="254"/>
    </location>
</feature>
<dbReference type="GO" id="GO:0005774">
    <property type="term" value="C:vacuolar membrane"/>
    <property type="evidence" value="ECO:0007669"/>
    <property type="project" value="UniProtKB-SubCell"/>
</dbReference>
<dbReference type="GO" id="GO:0012505">
    <property type="term" value="C:endomembrane system"/>
    <property type="evidence" value="ECO:0007669"/>
    <property type="project" value="UniProtKB-SubCell"/>
</dbReference>
<evidence type="ECO:0000256" key="3">
    <source>
        <dbReference type="ARBA" id="ARBA00022448"/>
    </source>
</evidence>
<dbReference type="GO" id="GO:0006865">
    <property type="term" value="P:amino acid transport"/>
    <property type="evidence" value="ECO:0007669"/>
    <property type="project" value="UniProtKB-KW"/>
</dbReference>
<evidence type="ECO:0000256" key="5">
    <source>
        <dbReference type="ARBA" id="ARBA00022970"/>
    </source>
</evidence>
<evidence type="ECO:0000256" key="2">
    <source>
        <dbReference type="ARBA" id="ARBA00007467"/>
    </source>
</evidence>
<feature type="transmembrane region" description="Helical" evidence="8">
    <location>
        <begin position="199"/>
        <end position="219"/>
    </location>
</feature>
<dbReference type="SUPFAM" id="SSF103473">
    <property type="entry name" value="MFS general substrate transporter"/>
    <property type="match status" value="1"/>
</dbReference>
<keyword evidence="3" id="KW-0813">Transport</keyword>
<evidence type="ECO:0000256" key="9">
    <source>
        <dbReference type="SAM" id="MobiDB-lite"/>
    </source>
</evidence>
<feature type="transmembrane region" description="Helical" evidence="8">
    <location>
        <begin position="66"/>
        <end position="88"/>
    </location>
</feature>
<comment type="similarity">
    <text evidence="2 8">Belongs to the battenin family.</text>
</comment>
<dbReference type="OrthoDB" id="5965864at2759"/>
<dbReference type="GO" id="GO:0051453">
    <property type="term" value="P:regulation of intracellular pH"/>
    <property type="evidence" value="ECO:0007669"/>
    <property type="project" value="TreeGrafter"/>
</dbReference>
<reference evidence="10 11" key="1">
    <citation type="submission" date="2018-11" db="EMBL/GenBank/DDBJ databases">
        <title>Genome sequence of Saitozyma podzolica DSM 27192.</title>
        <authorList>
            <person name="Aliyu H."/>
            <person name="Gorte O."/>
            <person name="Ochsenreither K."/>
        </authorList>
    </citation>
    <scope>NUCLEOTIDE SEQUENCE [LARGE SCALE GENOMIC DNA]</scope>
    <source>
        <strain evidence="10 11">DSM 27192</strain>
    </source>
</reference>
<evidence type="ECO:0000313" key="11">
    <source>
        <dbReference type="Proteomes" id="UP000279259"/>
    </source>
</evidence>
<comment type="subcellular location">
    <subcellularLocation>
        <location evidence="1">Endomembrane system</location>
        <topology evidence="1">Multi-pass membrane protein</topology>
    </subcellularLocation>
    <subcellularLocation>
        <location evidence="8">Vacuole membrane</location>
        <topology evidence="8">Multi-pass membrane protein</topology>
    </subcellularLocation>
</comment>
<comment type="caution">
    <text evidence="8">Lacks conserved residue(s) required for the propagation of feature annotation.</text>
</comment>
<feature type="compositionally biased region" description="Basic and acidic residues" evidence="9">
    <location>
        <begin position="329"/>
        <end position="344"/>
    </location>
</feature>
<keyword evidence="5" id="KW-0029">Amino-acid transport</keyword>
<feature type="region of interest" description="Disordered" evidence="9">
    <location>
        <begin position="1"/>
        <end position="33"/>
    </location>
</feature>
<proteinExistence type="inferred from homology"/>
<keyword evidence="4 8" id="KW-0812">Transmembrane</keyword>
<accession>A0A427YVW0</accession>
<organism evidence="10 11">
    <name type="scientific">Saitozyma podzolica</name>
    <dbReference type="NCBI Taxonomy" id="1890683"/>
    <lineage>
        <taxon>Eukaryota</taxon>
        <taxon>Fungi</taxon>
        <taxon>Dikarya</taxon>
        <taxon>Basidiomycota</taxon>
        <taxon>Agaricomycotina</taxon>
        <taxon>Tremellomycetes</taxon>
        <taxon>Tremellales</taxon>
        <taxon>Trimorphomycetaceae</taxon>
        <taxon>Saitozyma</taxon>
    </lineage>
</organism>
<evidence type="ECO:0000256" key="1">
    <source>
        <dbReference type="ARBA" id="ARBA00004127"/>
    </source>
</evidence>
<protein>
    <recommendedName>
        <fullName evidence="8">Protein BTN</fullName>
    </recommendedName>
</protein>
<keyword evidence="11" id="KW-1185">Reference proteome</keyword>
<dbReference type="STRING" id="1890683.A0A427YVW0"/>
<comment type="caution">
    <text evidence="10">The sequence shown here is derived from an EMBL/GenBank/DDBJ whole genome shotgun (WGS) entry which is preliminary data.</text>
</comment>
<gene>
    <name evidence="10" type="primary">BTN1</name>
    <name evidence="10" type="ORF">EHS25_000275</name>
</gene>
<feature type="transmembrane region" description="Helical" evidence="8">
    <location>
        <begin position="131"/>
        <end position="151"/>
    </location>
</feature>
<keyword evidence="7 8" id="KW-0472">Membrane</keyword>
<feature type="compositionally biased region" description="Basic residues" evidence="9">
    <location>
        <begin position="309"/>
        <end position="319"/>
    </location>
</feature>
<evidence type="ECO:0000256" key="8">
    <source>
        <dbReference type="RuleBase" id="RU361113"/>
    </source>
</evidence>
<evidence type="ECO:0000256" key="6">
    <source>
        <dbReference type="ARBA" id="ARBA00022989"/>
    </source>
</evidence>
<sequence length="556" mass="59506">MSSAQGHGPRPPGDEDERTPLDSHEDYNDEDDIEAAEEYDAADDIDAFIAANEAPPSSARYARIRLFWAFCVFGLLNNVLYVIILSAALDLVSASTPKGVVAFFNIFPALLTKVAWPLVSNGKIRYGKRVAFCTVASWLGIIVSGVLYHFISSLGTTALIWTLPGVGYEASRSGFGEPVLLLMRLPQTIAFSTTLSPRLFGISLASLSSGLGELTFLQLTTTLPTRSSSRTALGAWSSGTGFAGIAGAGIWWLLRGLGVKGGLGISSVLVTAFLPPDIPPPAPALVPARRTHTEIPPHSNHARSDQPPSHRRHPSITHRRLPEPGASPPREESQSPPEDGREVRADQAPGVEVYGAPVSGICGGGVAPTLVFPVPTSGIWSVFFKSPRDYYPFWSLTYQTFVFLSRSSLSLGLPPIPRRLLPLPTIVQGLVLLTLSLQASGFILSSPEYTPPNTPPTSGVDSTITKVFFLICLEGLCGGSAYVNTFFHVGHEGGDDDDDLTGEEGVKRKMEREFRIGATGAADSCGILFASLISMPMELALCGAQVERGRTTCRDL</sequence>
<dbReference type="InterPro" id="IPR036259">
    <property type="entry name" value="MFS_trans_sf"/>
</dbReference>